<proteinExistence type="predicted"/>
<dbReference type="Proteomes" id="UP000435877">
    <property type="component" value="Unassembled WGS sequence"/>
</dbReference>
<keyword evidence="5" id="KW-1185">Reference proteome</keyword>
<dbReference type="RefSeq" id="WP_159268112.1">
    <property type="nucleotide sequence ID" value="NZ_CACSIK010000001.1"/>
</dbReference>
<dbReference type="OrthoDB" id="5294347at2"/>
<dbReference type="CDD" id="cd07313">
    <property type="entry name" value="terB_like_2"/>
    <property type="match status" value="1"/>
</dbReference>
<evidence type="ECO:0000313" key="4">
    <source>
        <dbReference type="EMBL" id="CAA0120363.1"/>
    </source>
</evidence>
<evidence type="ECO:0000313" key="2">
    <source>
        <dbReference type="EMBL" id="CAA0088143.1"/>
    </source>
</evidence>
<evidence type="ECO:0000313" key="5">
    <source>
        <dbReference type="Proteomes" id="UP000435877"/>
    </source>
</evidence>
<gene>
    <name evidence="2" type="ORF">IHBHHGIJ_01472</name>
    <name evidence="3" type="ORF">KFEGEMFD_03212</name>
    <name evidence="4" type="ORF">KFEGEMFD_03771</name>
</gene>
<evidence type="ECO:0000259" key="1">
    <source>
        <dbReference type="Pfam" id="PF05099"/>
    </source>
</evidence>
<dbReference type="Gene3D" id="1.10.3680.10">
    <property type="entry name" value="TerB-like"/>
    <property type="match status" value="1"/>
</dbReference>
<dbReference type="EMBL" id="CACSIM010000005">
    <property type="protein sequence ID" value="CAA0116032.1"/>
    <property type="molecule type" value="Genomic_DNA"/>
</dbReference>
<reference evidence="5 6" key="1">
    <citation type="submission" date="2019-11" db="EMBL/GenBank/DDBJ databases">
        <authorList>
            <person name="Holert J."/>
        </authorList>
    </citation>
    <scope>NUCLEOTIDE SEQUENCE [LARGE SCALE GENOMIC DNA]</scope>
    <source>
        <strain evidence="3">BC3_2A</strain>
        <strain evidence="2">SB11_1A</strain>
    </source>
</reference>
<accession>A0A5S9QDQ5</accession>
<protein>
    <recommendedName>
        <fullName evidence="1">Co-chaperone DjlA N-terminal domain-containing protein</fullName>
    </recommendedName>
</protein>
<evidence type="ECO:0000313" key="6">
    <source>
        <dbReference type="Proteomes" id="UP000439591"/>
    </source>
</evidence>
<dbReference type="EMBL" id="CACSIK010000001">
    <property type="protein sequence ID" value="CAA0088143.1"/>
    <property type="molecule type" value="Genomic_DNA"/>
</dbReference>
<dbReference type="Proteomes" id="UP000439591">
    <property type="component" value="Unassembled WGS sequence"/>
</dbReference>
<dbReference type="InterPro" id="IPR029024">
    <property type="entry name" value="TerB-like"/>
</dbReference>
<dbReference type="AlphaFoldDB" id="A0A5S9QDQ5"/>
<organism evidence="3 6">
    <name type="scientific">Zhongshania aliphaticivorans</name>
    <dbReference type="NCBI Taxonomy" id="1470434"/>
    <lineage>
        <taxon>Bacteria</taxon>
        <taxon>Pseudomonadati</taxon>
        <taxon>Pseudomonadota</taxon>
        <taxon>Gammaproteobacteria</taxon>
        <taxon>Cellvibrionales</taxon>
        <taxon>Spongiibacteraceae</taxon>
        <taxon>Zhongshania</taxon>
    </lineage>
</organism>
<dbReference type="EMBL" id="CACSIM010000007">
    <property type="protein sequence ID" value="CAA0120363.1"/>
    <property type="molecule type" value="Genomic_DNA"/>
</dbReference>
<feature type="domain" description="Co-chaperone DjlA N-terminal" evidence="1">
    <location>
        <begin position="24"/>
        <end position="140"/>
    </location>
</feature>
<sequence>MFEKLKQLFSGSDDAPENSAMTMELAAAALLIEVSKSDYQQDPAEIAKIKELLIRHFSISLSDIEHFMKNAAAINKDSTSLYPFTRYINDNCNNLEKYELIVALWEVAIEDGQIDKYEDHLIRKISDLIYLPHTEFIRAKLTTTQKAGINQ</sequence>
<evidence type="ECO:0000313" key="3">
    <source>
        <dbReference type="EMBL" id="CAA0116032.1"/>
    </source>
</evidence>
<name>A0A5S9QDQ5_9GAMM</name>
<dbReference type="InterPro" id="IPR007791">
    <property type="entry name" value="DjlA_N"/>
</dbReference>
<dbReference type="Pfam" id="PF05099">
    <property type="entry name" value="TerB"/>
    <property type="match status" value="1"/>
</dbReference>
<dbReference type="SUPFAM" id="SSF158682">
    <property type="entry name" value="TerB-like"/>
    <property type="match status" value="1"/>
</dbReference>